<feature type="transmembrane region" description="Helical" evidence="1">
    <location>
        <begin position="12"/>
        <end position="32"/>
    </location>
</feature>
<keyword evidence="1" id="KW-1133">Transmembrane helix</keyword>
<keyword evidence="1" id="KW-0812">Transmembrane</keyword>
<evidence type="ECO:0000256" key="1">
    <source>
        <dbReference type="SAM" id="Phobius"/>
    </source>
</evidence>
<dbReference type="EMBL" id="CP016893">
    <property type="protein sequence ID" value="AST59212.1"/>
    <property type="molecule type" value="Genomic_DNA"/>
</dbReference>
<keyword evidence="1" id="KW-0472">Membrane</keyword>
<evidence type="ECO:0000313" key="3">
    <source>
        <dbReference type="Proteomes" id="UP000214975"/>
    </source>
</evidence>
<dbReference type="Proteomes" id="UP000214975">
    <property type="component" value="Chromosome"/>
</dbReference>
<sequence>MPKDTGRSRFGGSWIWIIFIIIIIFLFMPGFIVEEPEA</sequence>
<gene>
    <name evidence="2" type="ORF">Thert_03500</name>
</gene>
<evidence type="ECO:0000313" key="2">
    <source>
        <dbReference type="EMBL" id="AST59212.1"/>
    </source>
</evidence>
<organism evidence="2 3">
    <name type="scientific">Thermoanaerobacterium thermosaccharolyticum</name>
    <name type="common">Clostridium thermosaccharolyticum</name>
    <dbReference type="NCBI Taxonomy" id="1517"/>
    <lineage>
        <taxon>Bacteria</taxon>
        <taxon>Bacillati</taxon>
        <taxon>Bacillota</taxon>
        <taxon>Clostridia</taxon>
        <taxon>Thermoanaerobacterales</taxon>
        <taxon>Thermoanaerobacteraceae</taxon>
        <taxon>Thermoanaerobacterium</taxon>
    </lineage>
</organism>
<accession>A0A223I3A9</accession>
<dbReference type="AlphaFoldDB" id="A0A223I3A9"/>
<reference evidence="2 3" key="1">
    <citation type="submission" date="2016-08" db="EMBL/GenBank/DDBJ databases">
        <title>A novel genetic cassette of butanologenic Thermoanaerobacterium thermosaccharolyticum that directly convert cellulose to butanol.</title>
        <authorList>
            <person name="Li T."/>
            <person name="He J."/>
        </authorList>
    </citation>
    <scope>NUCLEOTIDE SEQUENCE [LARGE SCALE GENOMIC DNA]</scope>
    <source>
        <strain evidence="2 3">TG57</strain>
    </source>
</reference>
<name>A0A223I3A9_THETR</name>
<protein>
    <submittedName>
        <fullName evidence="2">Uncharacterized protein</fullName>
    </submittedName>
</protein>
<proteinExistence type="predicted"/>